<dbReference type="PROSITE" id="PS51186">
    <property type="entry name" value="GNAT"/>
    <property type="match status" value="1"/>
</dbReference>
<dbReference type="PANTHER" id="PTHR43877:SF2">
    <property type="entry name" value="AMINOALKYLPHOSPHONATE N-ACETYLTRANSFERASE-RELATED"/>
    <property type="match status" value="1"/>
</dbReference>
<dbReference type="InterPro" id="IPR016181">
    <property type="entry name" value="Acyl_CoA_acyltransferase"/>
</dbReference>
<evidence type="ECO:0000313" key="4">
    <source>
        <dbReference type="EMBL" id="GLV59120.1"/>
    </source>
</evidence>
<feature type="domain" description="N-acetyltransferase" evidence="3">
    <location>
        <begin position="138"/>
        <end position="272"/>
    </location>
</feature>
<dbReference type="RefSeq" id="WP_338255616.1">
    <property type="nucleotide sequence ID" value="NZ_BSRI01000002.1"/>
</dbReference>
<name>A0ABQ6FXU7_9CHLR</name>
<organism evidence="4 5">
    <name type="scientific">Dictyobacter halimunensis</name>
    <dbReference type="NCBI Taxonomy" id="3026934"/>
    <lineage>
        <taxon>Bacteria</taxon>
        <taxon>Bacillati</taxon>
        <taxon>Chloroflexota</taxon>
        <taxon>Ktedonobacteria</taxon>
        <taxon>Ktedonobacterales</taxon>
        <taxon>Dictyobacteraceae</taxon>
        <taxon>Dictyobacter</taxon>
    </lineage>
</organism>
<dbReference type="PANTHER" id="PTHR43877">
    <property type="entry name" value="AMINOALKYLPHOSPHONATE N-ACETYLTRANSFERASE-RELATED-RELATED"/>
    <property type="match status" value="1"/>
</dbReference>
<gene>
    <name evidence="4" type="ORF">KDH_59480</name>
</gene>
<dbReference type="InterPro" id="IPR000182">
    <property type="entry name" value="GNAT_dom"/>
</dbReference>
<evidence type="ECO:0000256" key="1">
    <source>
        <dbReference type="ARBA" id="ARBA00022679"/>
    </source>
</evidence>
<protein>
    <recommendedName>
        <fullName evidence="3">N-acetyltransferase domain-containing protein</fullName>
    </recommendedName>
</protein>
<accession>A0ABQ6FXU7</accession>
<dbReference type="InterPro" id="IPR050832">
    <property type="entry name" value="Bact_Acetyltransf"/>
</dbReference>
<reference evidence="4 5" key="1">
    <citation type="submission" date="2023-02" db="EMBL/GenBank/DDBJ databases">
        <title>Dictyobacter halimunensis sp. nov., a new member of the class Ktedonobacteria from forest soil in a geothermal area.</title>
        <authorList>
            <person name="Rachmania M.K."/>
            <person name="Ningsih F."/>
            <person name="Sakai Y."/>
            <person name="Yabe S."/>
            <person name="Yokota A."/>
            <person name="Sjamsuridzal W."/>
        </authorList>
    </citation>
    <scope>NUCLEOTIDE SEQUENCE [LARGE SCALE GENOMIC DNA]</scope>
    <source>
        <strain evidence="4 5">S3.2.2.5</strain>
    </source>
</reference>
<proteinExistence type="predicted"/>
<comment type="caution">
    <text evidence="4">The sequence shown here is derived from an EMBL/GenBank/DDBJ whole genome shotgun (WGS) entry which is preliminary data.</text>
</comment>
<dbReference type="Proteomes" id="UP001344906">
    <property type="component" value="Unassembled WGS sequence"/>
</dbReference>
<evidence type="ECO:0000259" key="3">
    <source>
        <dbReference type="PROSITE" id="PS51186"/>
    </source>
</evidence>
<dbReference type="EMBL" id="BSRI01000002">
    <property type="protein sequence ID" value="GLV59120.1"/>
    <property type="molecule type" value="Genomic_DNA"/>
</dbReference>
<dbReference type="Pfam" id="PF00583">
    <property type="entry name" value="Acetyltransf_1"/>
    <property type="match status" value="1"/>
</dbReference>
<dbReference type="Gene3D" id="3.40.630.30">
    <property type="match status" value="1"/>
</dbReference>
<dbReference type="SUPFAM" id="SSF55729">
    <property type="entry name" value="Acyl-CoA N-acyltransferases (Nat)"/>
    <property type="match status" value="1"/>
</dbReference>
<evidence type="ECO:0000256" key="2">
    <source>
        <dbReference type="ARBA" id="ARBA00023315"/>
    </source>
</evidence>
<keyword evidence="5" id="KW-1185">Reference proteome</keyword>
<evidence type="ECO:0000313" key="5">
    <source>
        <dbReference type="Proteomes" id="UP001344906"/>
    </source>
</evidence>
<dbReference type="CDD" id="cd04301">
    <property type="entry name" value="NAT_SF"/>
    <property type="match status" value="1"/>
</dbReference>
<keyword evidence="1" id="KW-0808">Transferase</keyword>
<sequence>MPPLLDWHLTQDTSNDQAYAILAQDRVMNCFSLADLEPPMREYSQFALACQEEGDERAICLILRHPSIGEVISPFGSREGMAAIMQQLTMPEHPTIQAQELHMPVLQRYYQPETTWRGMLRMAVTPSSIRSPLSMPLQPIKQLTVSDLPALESLYAQHPESVFSADLFTQGLYFGAYAGDRIIAAGGTHALVPAHRIAVLGNILTAPEARGQGYATAITAALVETLFEQRFSLVVLNVYEDNTPAISIYQRLGFQTHHRLLTGQAHLSRREA</sequence>
<keyword evidence="2" id="KW-0012">Acyltransferase</keyword>